<dbReference type="InterPro" id="IPR029017">
    <property type="entry name" value="Enolase-like_N"/>
</dbReference>
<feature type="active site" description="Proton donor" evidence="9 10">
    <location>
        <position position="202"/>
    </location>
</feature>
<evidence type="ECO:0000313" key="14">
    <source>
        <dbReference type="EMBL" id="TSC93035.1"/>
    </source>
</evidence>
<comment type="function">
    <text evidence="9">Catalyzes the reversible conversion of 2-phosphoglycerate (2-PG) into phosphoenolpyruvate (PEP). It is essential for the degradation of carbohydrates via glycolysis.</text>
</comment>
<dbReference type="SMART" id="SM01192">
    <property type="entry name" value="Enolase_C"/>
    <property type="match status" value="1"/>
</dbReference>
<dbReference type="PANTHER" id="PTHR11902:SF1">
    <property type="entry name" value="ENOLASE"/>
    <property type="match status" value="1"/>
</dbReference>
<comment type="caution">
    <text evidence="14">The sequence shown here is derived from an EMBL/GenBank/DDBJ whole genome shotgun (WGS) entry which is preliminary data.</text>
</comment>
<dbReference type="GO" id="GO:0000015">
    <property type="term" value="C:phosphopyruvate hydratase complex"/>
    <property type="evidence" value="ECO:0007669"/>
    <property type="project" value="InterPro"/>
</dbReference>
<dbReference type="InterPro" id="IPR020811">
    <property type="entry name" value="Enolase_N"/>
</dbReference>
<accession>A0A554LJH7</accession>
<comment type="cofactor">
    <cofactor evidence="11">
        <name>Mg(2+)</name>
        <dbReference type="ChEBI" id="CHEBI:18420"/>
    </cofactor>
    <text evidence="11">Mg(2+) is required for catalysis and for stabilizing the dimer.</text>
</comment>
<feature type="domain" description="Enolase C-terminal TIM barrel" evidence="12">
    <location>
        <begin position="135"/>
        <end position="392"/>
    </location>
</feature>
<protein>
    <recommendedName>
        <fullName evidence="4 9">Enolase</fullName>
        <ecNumber evidence="3 9">4.2.1.11</ecNumber>
    </recommendedName>
    <alternativeName>
        <fullName evidence="9">2-phospho-D-glycerate hydro-lyase</fullName>
    </alternativeName>
    <alternativeName>
        <fullName evidence="9">2-phosphoglycerate dehydratase</fullName>
    </alternativeName>
</protein>
<evidence type="ECO:0000256" key="11">
    <source>
        <dbReference type="PIRSR" id="PIRSR001400-3"/>
    </source>
</evidence>
<dbReference type="GO" id="GO:0005576">
    <property type="term" value="C:extracellular region"/>
    <property type="evidence" value="ECO:0007669"/>
    <property type="project" value="UniProtKB-SubCell"/>
</dbReference>
<evidence type="ECO:0000256" key="8">
    <source>
        <dbReference type="ARBA" id="ARBA00023239"/>
    </source>
</evidence>
<dbReference type="PRINTS" id="PR00148">
    <property type="entry name" value="ENOLASE"/>
</dbReference>
<dbReference type="EMBL" id="VMGK01000008">
    <property type="protein sequence ID" value="TSC93035.1"/>
    <property type="molecule type" value="Genomic_DNA"/>
</dbReference>
<organism evidence="14 15">
    <name type="scientific">Candidatus Berkelbacteria bacterium Licking1014_7</name>
    <dbReference type="NCBI Taxonomy" id="2017147"/>
    <lineage>
        <taxon>Bacteria</taxon>
        <taxon>Candidatus Berkelbacteria</taxon>
    </lineage>
</organism>
<feature type="binding site" evidence="9 11">
    <location>
        <position position="301"/>
    </location>
    <ligand>
        <name>Mg(2+)</name>
        <dbReference type="ChEBI" id="CHEBI:18420"/>
    </ligand>
</feature>
<evidence type="ECO:0000256" key="6">
    <source>
        <dbReference type="ARBA" id="ARBA00022842"/>
    </source>
</evidence>
<dbReference type="SUPFAM" id="SSF54826">
    <property type="entry name" value="Enolase N-terminal domain-like"/>
    <property type="match status" value="1"/>
</dbReference>
<proteinExistence type="inferred from homology"/>
<comment type="caution">
    <text evidence="9">Lacks conserved residue(s) required for the propagation of feature annotation.</text>
</comment>
<feature type="active site" description="Proton acceptor" evidence="9 10">
    <location>
        <position position="326"/>
    </location>
</feature>
<evidence type="ECO:0000256" key="1">
    <source>
        <dbReference type="ARBA" id="ARBA00005031"/>
    </source>
</evidence>
<dbReference type="Proteomes" id="UP000315689">
    <property type="component" value="Unassembled WGS sequence"/>
</dbReference>
<dbReference type="Gene3D" id="3.20.20.120">
    <property type="entry name" value="Enolase-like C-terminal domain"/>
    <property type="match status" value="1"/>
</dbReference>
<feature type="binding site" evidence="9">
    <location>
        <position position="377"/>
    </location>
    <ligand>
        <name>(2R)-2-phosphoglycerate</name>
        <dbReference type="ChEBI" id="CHEBI:58289"/>
    </ligand>
</feature>
<dbReference type="GO" id="GO:0009986">
    <property type="term" value="C:cell surface"/>
    <property type="evidence" value="ECO:0007669"/>
    <property type="project" value="UniProtKB-SubCell"/>
</dbReference>
<dbReference type="Pfam" id="PF03952">
    <property type="entry name" value="Enolase_N"/>
    <property type="match status" value="1"/>
</dbReference>
<feature type="domain" description="Enolase N-terminal" evidence="13">
    <location>
        <begin position="4"/>
        <end position="124"/>
    </location>
</feature>
<dbReference type="PANTHER" id="PTHR11902">
    <property type="entry name" value="ENOLASE"/>
    <property type="match status" value="1"/>
</dbReference>
<comment type="subcellular location">
    <subcellularLocation>
        <location evidence="9">Cytoplasm</location>
    </subcellularLocation>
    <subcellularLocation>
        <location evidence="9">Secreted</location>
    </subcellularLocation>
    <subcellularLocation>
        <location evidence="9">Cell surface</location>
    </subcellularLocation>
    <text evidence="9">Fractions of enolase are present in both the cytoplasm and on the cell surface.</text>
</comment>
<keyword evidence="8 9" id="KW-0456">Lyase</keyword>
<evidence type="ECO:0000259" key="13">
    <source>
        <dbReference type="SMART" id="SM01193"/>
    </source>
</evidence>
<keyword evidence="9 11" id="KW-0479">Metal-binding</keyword>
<evidence type="ECO:0000256" key="7">
    <source>
        <dbReference type="ARBA" id="ARBA00023152"/>
    </source>
</evidence>
<dbReference type="Gene3D" id="3.30.390.10">
    <property type="entry name" value="Enolase-like, N-terminal domain"/>
    <property type="match status" value="1"/>
</dbReference>
<reference evidence="14 15" key="1">
    <citation type="submission" date="2017-07" db="EMBL/GenBank/DDBJ databases">
        <title>Mechanisms for carbon and nitrogen cycling indicate functional differentiation within the Candidate Phyla Radiation.</title>
        <authorList>
            <person name="Danczak R.E."/>
            <person name="Johnston M.D."/>
            <person name="Kenah C."/>
            <person name="Slattery M."/>
            <person name="Wrighton K.C."/>
            <person name="Wilkins M.J."/>
        </authorList>
    </citation>
    <scope>NUCLEOTIDE SEQUENCE [LARGE SCALE GENOMIC DNA]</scope>
    <source>
        <strain evidence="14">Licking1014_7</strain>
    </source>
</reference>
<evidence type="ECO:0000256" key="9">
    <source>
        <dbReference type="HAMAP-Rule" id="MF_00318"/>
    </source>
</evidence>
<dbReference type="SUPFAM" id="SSF51604">
    <property type="entry name" value="Enolase C-terminal domain-like"/>
    <property type="match status" value="1"/>
</dbReference>
<keyword evidence="7 9" id="KW-0324">Glycolysis</keyword>
<dbReference type="InterPro" id="IPR020810">
    <property type="entry name" value="Enolase_C"/>
</dbReference>
<dbReference type="AlphaFoldDB" id="A0A554LJH7"/>
<gene>
    <name evidence="9" type="primary">eno</name>
    <name evidence="14" type="ORF">CEN89_275</name>
</gene>
<dbReference type="PIRSF" id="PIRSF001400">
    <property type="entry name" value="Enolase"/>
    <property type="match status" value="1"/>
</dbReference>
<keyword evidence="5 9" id="KW-0964">Secreted</keyword>
<sequence>MPVIKNITGQKIYNSLGDPALEVEVELDSGEKARASAPSGAIVAKYEAVDIKNIDHVAENANGIILQNLKGKDIFLQAEIDKTLINLDGTENKSQLGANALLSVSIAVARVASLAQKMPFYQYLAKLYGGDKQVRMNLPSPMFNLINGGVHADNNLTMQDFMVVPIDSDLSFSQKMAIGVKIFKTLEKKLKLMGKAINVGDEGGFAPQLNSNEEALEFLVEAIKKAGFAPGKEVVLAVDVAADNIPQLSIATYPYQPIDYYRRVCVEYPLTILEDPFKQDDWQGWADATADLGSKIAIVGDDLFSTNINRLKKGIEMKAGNSISVKPNQIGTLSETFAVIKLAREANFEVQISHRAGETEDDFIADLAVAVGAKYLKAGAPNRGELPDKFLSVK</sequence>
<dbReference type="HAMAP" id="MF_00318">
    <property type="entry name" value="Enolase"/>
    <property type="match status" value="1"/>
</dbReference>
<evidence type="ECO:0000256" key="10">
    <source>
        <dbReference type="PIRSR" id="PIRSR001400-1"/>
    </source>
</evidence>
<evidence type="ECO:0000256" key="5">
    <source>
        <dbReference type="ARBA" id="ARBA00022525"/>
    </source>
</evidence>
<evidence type="ECO:0000259" key="12">
    <source>
        <dbReference type="SMART" id="SM01192"/>
    </source>
</evidence>
<feature type="binding site" evidence="9 11">
    <location>
        <position position="274"/>
    </location>
    <ligand>
        <name>Mg(2+)</name>
        <dbReference type="ChEBI" id="CHEBI:18420"/>
    </ligand>
</feature>
<evidence type="ECO:0000256" key="4">
    <source>
        <dbReference type="ARBA" id="ARBA00017068"/>
    </source>
</evidence>
<comment type="cofactor">
    <cofactor evidence="9">
        <name>Mg(2+)</name>
        <dbReference type="ChEBI" id="CHEBI:18420"/>
    </cofactor>
    <text evidence="9">Binds a second Mg(2+) ion via substrate during catalysis.</text>
</comment>
<evidence type="ECO:0000256" key="2">
    <source>
        <dbReference type="ARBA" id="ARBA00009604"/>
    </source>
</evidence>
<feature type="binding site" evidence="9">
    <location>
        <position position="159"/>
    </location>
    <ligand>
        <name>(2R)-2-phosphoglycerate</name>
        <dbReference type="ChEBI" id="CHEBI:58289"/>
    </ligand>
</feature>
<comment type="pathway">
    <text evidence="1 9">Carbohydrate degradation; glycolysis; pyruvate from D-glyceraldehyde 3-phosphate: step 4/5.</text>
</comment>
<dbReference type="InterPro" id="IPR000941">
    <property type="entry name" value="Enolase"/>
</dbReference>
<evidence type="ECO:0000256" key="3">
    <source>
        <dbReference type="ARBA" id="ARBA00012058"/>
    </source>
</evidence>
<comment type="similarity">
    <text evidence="2 9">Belongs to the enolase family.</text>
</comment>
<dbReference type="SFLD" id="SFLDG00178">
    <property type="entry name" value="enolase"/>
    <property type="match status" value="1"/>
</dbReference>
<feature type="binding site" evidence="9">
    <location>
        <position position="326"/>
    </location>
    <ligand>
        <name>(2R)-2-phosphoglycerate</name>
        <dbReference type="ChEBI" id="CHEBI:58289"/>
    </ligand>
</feature>
<keyword evidence="6 9" id="KW-0460">Magnesium</keyword>
<name>A0A554LJH7_9BACT</name>
<evidence type="ECO:0000313" key="15">
    <source>
        <dbReference type="Proteomes" id="UP000315689"/>
    </source>
</evidence>
<dbReference type="SMART" id="SM01193">
    <property type="entry name" value="Enolase_N"/>
    <property type="match status" value="1"/>
</dbReference>
<dbReference type="Pfam" id="PF00113">
    <property type="entry name" value="Enolase_C"/>
    <property type="match status" value="1"/>
</dbReference>
<dbReference type="GO" id="GO:0000287">
    <property type="term" value="F:magnesium ion binding"/>
    <property type="evidence" value="ECO:0007669"/>
    <property type="project" value="UniProtKB-UniRule"/>
</dbReference>
<dbReference type="SFLD" id="SFLDS00001">
    <property type="entry name" value="Enolase"/>
    <property type="match status" value="1"/>
</dbReference>
<feature type="binding site" evidence="9">
    <location>
        <position position="355"/>
    </location>
    <ligand>
        <name>(2R)-2-phosphoglycerate</name>
        <dbReference type="ChEBI" id="CHEBI:58289"/>
    </ligand>
</feature>
<comment type="catalytic activity">
    <reaction evidence="9">
        <text>(2R)-2-phosphoglycerate = phosphoenolpyruvate + H2O</text>
        <dbReference type="Rhea" id="RHEA:10164"/>
        <dbReference type="ChEBI" id="CHEBI:15377"/>
        <dbReference type="ChEBI" id="CHEBI:58289"/>
        <dbReference type="ChEBI" id="CHEBI:58702"/>
        <dbReference type="EC" id="4.2.1.11"/>
    </reaction>
</comment>
<dbReference type="GO" id="GO:0006096">
    <property type="term" value="P:glycolytic process"/>
    <property type="evidence" value="ECO:0007669"/>
    <property type="project" value="UniProtKB-UniRule"/>
</dbReference>
<keyword evidence="9" id="KW-0963">Cytoplasm</keyword>
<dbReference type="GO" id="GO:0004634">
    <property type="term" value="F:phosphopyruvate hydratase activity"/>
    <property type="evidence" value="ECO:0007669"/>
    <property type="project" value="UniProtKB-UniRule"/>
</dbReference>
<dbReference type="InterPro" id="IPR036849">
    <property type="entry name" value="Enolase-like_C_sf"/>
</dbReference>
<dbReference type="EC" id="4.2.1.11" evidence="3 9"/>
<dbReference type="UniPathway" id="UPA00109">
    <property type="reaction ID" value="UER00187"/>
</dbReference>
<feature type="binding site" evidence="9 11">
    <location>
        <position position="239"/>
    </location>
    <ligand>
        <name>Mg(2+)</name>
        <dbReference type="ChEBI" id="CHEBI:18420"/>
    </ligand>
</feature>